<dbReference type="PANTHER" id="PTHR43046:SF16">
    <property type="entry name" value="ADP-RIBOSE PYROPHOSPHATASE YJHB-RELATED"/>
    <property type="match status" value="1"/>
</dbReference>
<evidence type="ECO:0000259" key="4">
    <source>
        <dbReference type="PROSITE" id="PS51462"/>
    </source>
</evidence>
<dbReference type="InterPro" id="IPR000086">
    <property type="entry name" value="NUDIX_hydrolase_dom"/>
</dbReference>
<dbReference type="PANTHER" id="PTHR43046">
    <property type="entry name" value="GDP-MANNOSE MANNOSYL HYDROLASE"/>
    <property type="match status" value="1"/>
</dbReference>
<dbReference type="SUPFAM" id="SSF55811">
    <property type="entry name" value="Nudix"/>
    <property type="match status" value="1"/>
</dbReference>
<organism evidence="5 6">
    <name type="scientific">Tepidiphilus baoligensis</name>
    <dbReference type="NCBI Taxonomy" id="2698687"/>
    <lineage>
        <taxon>Bacteria</taxon>
        <taxon>Pseudomonadati</taxon>
        <taxon>Pseudomonadota</taxon>
        <taxon>Hydrogenophilia</taxon>
        <taxon>Hydrogenophilales</taxon>
        <taxon>Hydrogenophilaceae</taxon>
        <taxon>Tepidiphilus</taxon>
    </lineage>
</organism>
<evidence type="ECO:0000256" key="2">
    <source>
        <dbReference type="ARBA" id="ARBA00022801"/>
    </source>
</evidence>
<dbReference type="Pfam" id="PF00293">
    <property type="entry name" value="NUDIX"/>
    <property type="match status" value="1"/>
</dbReference>
<evidence type="ECO:0000313" key="5">
    <source>
        <dbReference type="EMBL" id="NMH17207.1"/>
    </source>
</evidence>
<sequence>MPVRFAIPTAVQVRLFDEQGRVLFLRRAGTGFFDGFWSLPGGHVENGESLRQAAVRELAEELGIKVGAQALTPVAVVHRASDTNRIEFLFDAFQWQGEVHIAEPHRCDGLRWDDPARPPEPFAPYLSAIWPRLGRQWLFEVGWGEESADAMARAGAAPR</sequence>
<dbReference type="InterPro" id="IPR015797">
    <property type="entry name" value="NUDIX_hydrolase-like_dom_sf"/>
</dbReference>
<name>A0ABX1QMU6_9PROT</name>
<comment type="similarity">
    <text evidence="3">Belongs to the Nudix hydrolase family.</text>
</comment>
<dbReference type="InterPro" id="IPR020084">
    <property type="entry name" value="NUDIX_hydrolase_CS"/>
</dbReference>
<dbReference type="InterPro" id="IPR020476">
    <property type="entry name" value="Nudix_hydrolase"/>
</dbReference>
<comment type="caution">
    <text evidence="5">The sequence shown here is derived from an EMBL/GenBank/DDBJ whole genome shotgun (WGS) entry which is preliminary data.</text>
</comment>
<dbReference type="RefSeq" id="WP_169116293.1">
    <property type="nucleotide sequence ID" value="NZ_JAAAUB010000013.1"/>
</dbReference>
<evidence type="ECO:0000313" key="6">
    <source>
        <dbReference type="Proteomes" id="UP000669605"/>
    </source>
</evidence>
<comment type="cofactor">
    <cofactor evidence="1">
        <name>Mg(2+)</name>
        <dbReference type="ChEBI" id="CHEBI:18420"/>
    </cofactor>
</comment>
<dbReference type="PROSITE" id="PS51462">
    <property type="entry name" value="NUDIX"/>
    <property type="match status" value="1"/>
</dbReference>
<dbReference type="PROSITE" id="PS00893">
    <property type="entry name" value="NUDIX_BOX"/>
    <property type="match status" value="1"/>
</dbReference>
<dbReference type="Proteomes" id="UP000669605">
    <property type="component" value="Unassembled WGS sequence"/>
</dbReference>
<proteinExistence type="inferred from homology"/>
<dbReference type="EMBL" id="JAAAUB010000013">
    <property type="protein sequence ID" value="NMH17207.1"/>
    <property type="molecule type" value="Genomic_DNA"/>
</dbReference>
<dbReference type="Gene3D" id="3.90.79.10">
    <property type="entry name" value="Nucleoside Triphosphate Pyrophosphohydrolase"/>
    <property type="match status" value="1"/>
</dbReference>
<feature type="domain" description="Nudix hydrolase" evidence="4">
    <location>
        <begin position="6"/>
        <end position="135"/>
    </location>
</feature>
<gene>
    <name evidence="5" type="ORF">GV368_08875</name>
</gene>
<reference evidence="5 6" key="1">
    <citation type="journal article" date="2020" name="Curr. Microbiol.">
        <title>Tepidiphilus baoligensis sp. nov., a Novel Bacterium of the Family Hydrogenophilaceae Isolated from an Oil Reservoir.</title>
        <authorList>
            <person name="Zhang X."/>
            <person name="Wang G."/>
            <person name="Ma X."/>
            <person name="Yu J."/>
            <person name="You J."/>
            <person name="Xue Y."/>
            <person name="Ma Y."/>
        </authorList>
    </citation>
    <scope>NUCLEOTIDE SEQUENCE [LARGE SCALE GENOMIC DNA]</scope>
    <source>
        <strain evidence="5 6">B18-69</strain>
    </source>
</reference>
<keyword evidence="6" id="KW-1185">Reference proteome</keyword>
<accession>A0ABX1QMU6</accession>
<evidence type="ECO:0000256" key="1">
    <source>
        <dbReference type="ARBA" id="ARBA00001946"/>
    </source>
</evidence>
<dbReference type="PRINTS" id="PR00502">
    <property type="entry name" value="NUDIXFAMILY"/>
</dbReference>
<keyword evidence="2 3" id="KW-0378">Hydrolase</keyword>
<protein>
    <submittedName>
        <fullName evidence="5">NUDIX domain-containing protein</fullName>
    </submittedName>
</protein>
<evidence type="ECO:0000256" key="3">
    <source>
        <dbReference type="RuleBase" id="RU003476"/>
    </source>
</evidence>